<evidence type="ECO:0000313" key="3">
    <source>
        <dbReference type="EMBL" id="KAG8369091.1"/>
    </source>
</evidence>
<dbReference type="PANTHER" id="PTHR33494">
    <property type="entry name" value="OS02G0793800 PROTEIN"/>
    <property type="match status" value="1"/>
</dbReference>
<gene>
    <name evidence="3" type="ORF">BUALT_Bualt15G0114100</name>
</gene>
<accession>A0AAV6WM50</accession>
<keyword evidence="4" id="KW-1185">Reference proteome</keyword>
<dbReference type="AlphaFoldDB" id="A0AAV6WM50"/>
<protein>
    <recommendedName>
        <fullName evidence="2">TRF2/HOY1 PH-like domain-containing protein</fullName>
    </recommendedName>
</protein>
<evidence type="ECO:0000313" key="4">
    <source>
        <dbReference type="Proteomes" id="UP000826271"/>
    </source>
</evidence>
<evidence type="ECO:0000259" key="2">
    <source>
        <dbReference type="Pfam" id="PF24818"/>
    </source>
</evidence>
<dbReference type="PANTHER" id="PTHR33494:SF5">
    <property type="entry name" value="F10A16.6 PROTEIN"/>
    <property type="match status" value="1"/>
</dbReference>
<evidence type="ECO:0000256" key="1">
    <source>
        <dbReference type="SAM" id="MobiDB-lite"/>
    </source>
</evidence>
<sequence length="463" mass="52814">MGEGDDNVYWYEKEGGFGGIFTCEDLQKNHYFESRSENINDVDSGSKRIRLSPTFGDKDGEADSSARSNPIGLKLSKTPSFLNLLEMRLSKGKQADTSTQDNHAPYNYYKNSRTRKVEEKLKASNFPAIFIAIGAWQRITMHEGDLTAKLYYAKRKLVWEVLDGGFKSKMEIQWLNISAIRATTVDNEPGTLELELSEPPLFYREANPQPRKHTLWQHATDFTGGQAPIWRRHCVRFPPGILDKHYEMLLQCDQRLFTLSQKPFPAHDSPYFDPTIFGFSQYKFNRLITSRLQYPETLSVANFSGGRNNQFVTNQNHTVWDQGGNFSRGNINIQDNQVYNLQNYQSNVGLLNNIESHLLGDSQVVCFDKVTLSSKVDSMCSMLDPTDVMNVNNNANHPGTNYQISDGTTYQMMVQPDLEYQYSENIVPPLESNNLATMEQSMNNTVPTFMFHGHPTNVDFSHI</sequence>
<feature type="domain" description="TRF2/HOY1 PH-like" evidence="2">
    <location>
        <begin position="125"/>
        <end position="243"/>
    </location>
</feature>
<dbReference type="Proteomes" id="UP000826271">
    <property type="component" value="Unassembled WGS sequence"/>
</dbReference>
<name>A0AAV6WM50_9LAMI</name>
<organism evidence="3 4">
    <name type="scientific">Buddleja alternifolia</name>
    <dbReference type="NCBI Taxonomy" id="168488"/>
    <lineage>
        <taxon>Eukaryota</taxon>
        <taxon>Viridiplantae</taxon>
        <taxon>Streptophyta</taxon>
        <taxon>Embryophyta</taxon>
        <taxon>Tracheophyta</taxon>
        <taxon>Spermatophyta</taxon>
        <taxon>Magnoliopsida</taxon>
        <taxon>eudicotyledons</taxon>
        <taxon>Gunneridae</taxon>
        <taxon>Pentapetalae</taxon>
        <taxon>asterids</taxon>
        <taxon>lamiids</taxon>
        <taxon>Lamiales</taxon>
        <taxon>Scrophulariaceae</taxon>
        <taxon>Buddlejeae</taxon>
        <taxon>Buddleja</taxon>
    </lineage>
</organism>
<comment type="caution">
    <text evidence="3">The sequence shown here is derived from an EMBL/GenBank/DDBJ whole genome shotgun (WGS) entry which is preliminary data.</text>
</comment>
<reference evidence="3" key="1">
    <citation type="submission" date="2019-10" db="EMBL/GenBank/DDBJ databases">
        <authorList>
            <person name="Zhang R."/>
            <person name="Pan Y."/>
            <person name="Wang J."/>
            <person name="Ma R."/>
            <person name="Yu S."/>
        </authorList>
    </citation>
    <scope>NUCLEOTIDE SEQUENCE</scope>
    <source>
        <strain evidence="3">LA-IB0</strain>
        <tissue evidence="3">Leaf</tissue>
    </source>
</reference>
<dbReference type="InterPro" id="IPR057939">
    <property type="entry name" value="TRF2_HOY1_PH"/>
</dbReference>
<feature type="region of interest" description="Disordered" evidence="1">
    <location>
        <begin position="52"/>
        <end position="71"/>
    </location>
</feature>
<proteinExistence type="predicted"/>
<dbReference type="EMBL" id="WHWC01000015">
    <property type="protein sequence ID" value="KAG8369091.1"/>
    <property type="molecule type" value="Genomic_DNA"/>
</dbReference>
<dbReference type="Pfam" id="PF24818">
    <property type="entry name" value="PH_TRF2_HOY1"/>
    <property type="match status" value="1"/>
</dbReference>